<gene>
    <name evidence="2" type="ORF">QBC46DRAFT_452559</name>
</gene>
<proteinExistence type="predicted"/>
<dbReference type="EMBL" id="MU853876">
    <property type="protein sequence ID" value="KAK3936683.1"/>
    <property type="molecule type" value="Genomic_DNA"/>
</dbReference>
<dbReference type="Pfam" id="PF03659">
    <property type="entry name" value="Glyco_hydro_71"/>
    <property type="match status" value="1"/>
</dbReference>
<protein>
    <recommendedName>
        <fullName evidence="4">Glycoside hydrolase family 71 protein</fullName>
    </recommendedName>
</protein>
<organism evidence="2 3">
    <name type="scientific">Diplogelasinospora grovesii</name>
    <dbReference type="NCBI Taxonomy" id="303347"/>
    <lineage>
        <taxon>Eukaryota</taxon>
        <taxon>Fungi</taxon>
        <taxon>Dikarya</taxon>
        <taxon>Ascomycota</taxon>
        <taxon>Pezizomycotina</taxon>
        <taxon>Sordariomycetes</taxon>
        <taxon>Sordariomycetidae</taxon>
        <taxon>Sordariales</taxon>
        <taxon>Diplogelasinosporaceae</taxon>
        <taxon>Diplogelasinospora</taxon>
    </lineage>
</organism>
<dbReference type="AlphaFoldDB" id="A0AAN6N2K6"/>
<name>A0AAN6N2K6_9PEZI</name>
<keyword evidence="3" id="KW-1185">Reference proteome</keyword>
<dbReference type="InterPro" id="IPR005197">
    <property type="entry name" value="Glyco_hydro_71"/>
</dbReference>
<reference evidence="3" key="1">
    <citation type="journal article" date="2023" name="Mol. Phylogenet. Evol.">
        <title>Genome-scale phylogeny and comparative genomics of the fungal order Sordariales.</title>
        <authorList>
            <person name="Hensen N."/>
            <person name="Bonometti L."/>
            <person name="Westerberg I."/>
            <person name="Brannstrom I.O."/>
            <person name="Guillou S."/>
            <person name="Cros-Aarteil S."/>
            <person name="Calhoun S."/>
            <person name="Haridas S."/>
            <person name="Kuo A."/>
            <person name="Mondo S."/>
            <person name="Pangilinan J."/>
            <person name="Riley R."/>
            <person name="LaButti K."/>
            <person name="Andreopoulos B."/>
            <person name="Lipzen A."/>
            <person name="Chen C."/>
            <person name="Yan M."/>
            <person name="Daum C."/>
            <person name="Ng V."/>
            <person name="Clum A."/>
            <person name="Steindorff A."/>
            <person name="Ohm R.A."/>
            <person name="Martin F."/>
            <person name="Silar P."/>
            <person name="Natvig D.O."/>
            <person name="Lalanne C."/>
            <person name="Gautier V."/>
            <person name="Ament-Velasquez S.L."/>
            <person name="Kruys A."/>
            <person name="Hutchinson M.I."/>
            <person name="Powell A.J."/>
            <person name="Barry K."/>
            <person name="Miller A.N."/>
            <person name="Grigoriev I.V."/>
            <person name="Debuchy R."/>
            <person name="Gladieux P."/>
            <person name="Hiltunen Thoren M."/>
            <person name="Johannesson H."/>
        </authorList>
    </citation>
    <scope>NUCLEOTIDE SEQUENCE [LARGE SCALE GENOMIC DNA]</scope>
    <source>
        <strain evidence="3">CBS 340.73</strain>
    </source>
</reference>
<dbReference type="Proteomes" id="UP001303473">
    <property type="component" value="Unassembled WGS sequence"/>
</dbReference>
<evidence type="ECO:0000256" key="1">
    <source>
        <dbReference type="SAM" id="MobiDB-lite"/>
    </source>
</evidence>
<dbReference type="Gene3D" id="3.20.20.80">
    <property type="entry name" value="Glycosidases"/>
    <property type="match status" value="1"/>
</dbReference>
<evidence type="ECO:0000313" key="2">
    <source>
        <dbReference type="EMBL" id="KAK3936683.1"/>
    </source>
</evidence>
<accession>A0AAN6N2K6</accession>
<sequence>MWNGDNLWYDHWQQIWGYGPAGGAKEPEWVEIISWNDFSESHYIGPLDSSQYDAFTIGKAPYNYVENMPHDGWRVQLPYMIDMYKAGTATAEQESVLQYEIPPNEITVDQISIMALMTGPADIYLGWQTGLYSLEWKYTPQGQNAPGLYYAVFETNGTTSLSSQNSGGLTLELTRIVQGANGAVELIVVDIPEINAQVTDTCTDDITNWNAIVQYGTGSSVAIKSNMTLSQQVCIKGWSYGAFDEICGFTCSLGYCPFGACVCEQIGPQPKLPTDGGTPVNGYSANGDPDYDGLCSFACGLGEDYCFPAYCSQTPTPVVIPSSSPFNPLSCQAGTSSDPTYADICAFTCSYGFCPYLVCTCTQEGPTPVQANDDTSITAQPKPGIADHGMCQYACSHGWCPDICTSNEGCVSGSGSGGYEGLCDFSCGRGFCPSPYTCSASASAPTPTAGYLPNVVGYGIPGLAADYDPLCNFTCNHGYCPAGVCGQAISVTATPASGVFATITGLKAESATPTYSPGALFEYTNPDNESLIIDVMIMNTGASADIDSFACTDEPAVSGPDGEALGCIAEGTAWGGGDHDPGRGHGYQQQEEAQGQDRDDDDEGAAQQQPHLPVPRRLAAQRELLDLLGVWVPAGNGTSSSGVYHELHFIRSGSVHGHVAYRGGYLSGDDSGNTTTVTATTTGRSGPTLASRQYKLIRPFSGFRYYRDNAAKNYGNGFFVQTPGNYQYDPYDFAGVSVEKTAVEAATTALQNDCNHLAYYTGCTGNIGDILESGVVEPEDPNDYSTEVEVFEWELDCYIGGVADSGDSSDNLIYPLEQRRKRSISEYLEVLPPKLLEGLDLDLEDDSKATRAHVYSLLEKRAGSRPQGICKNPPGKNRKAVMTSLSSSPYRNVKVLVETYGTAIIGLDGRACAAGIQTWNSIASIPKGMKPVAEHVMEIQFVKSFFQGMRDGTTPGGGSLSTGQLSWVLFNQSNPAQATIFASWSSVLSNGPSLDGTVYKSFYNVLGTLSDTSNNLMLDSLTNGLKATIYRLTSLPSGANRAGAKNIVAASKWDTTGHAARLGTFNRIKAVFDYINTADAQNSLSTAYGKIHSLCVYLTAALSNNNQINYDTTTAFTEFSRAQFSYMVTNVQNWITSKLADEATYWGSAAAAKFYGQVTADINLARVQSLQTLSWLKITTT</sequence>
<dbReference type="GO" id="GO:0051118">
    <property type="term" value="F:glucan endo-1,3-alpha-glucosidase activity"/>
    <property type="evidence" value="ECO:0007669"/>
    <property type="project" value="InterPro"/>
</dbReference>
<evidence type="ECO:0008006" key="4">
    <source>
        <dbReference type="Google" id="ProtNLM"/>
    </source>
</evidence>
<evidence type="ECO:0000313" key="3">
    <source>
        <dbReference type="Proteomes" id="UP001303473"/>
    </source>
</evidence>
<comment type="caution">
    <text evidence="2">The sequence shown here is derived from an EMBL/GenBank/DDBJ whole genome shotgun (WGS) entry which is preliminary data.</text>
</comment>
<feature type="region of interest" description="Disordered" evidence="1">
    <location>
        <begin position="568"/>
        <end position="615"/>
    </location>
</feature>